<evidence type="ECO:0000256" key="1">
    <source>
        <dbReference type="SAM" id="MobiDB-lite"/>
    </source>
</evidence>
<evidence type="ECO:0000313" key="3">
    <source>
        <dbReference type="Proteomes" id="UP001054857"/>
    </source>
</evidence>
<organism evidence="2 3">
    <name type="scientific">Astrephomene gubernaculifera</name>
    <dbReference type="NCBI Taxonomy" id="47775"/>
    <lineage>
        <taxon>Eukaryota</taxon>
        <taxon>Viridiplantae</taxon>
        <taxon>Chlorophyta</taxon>
        <taxon>core chlorophytes</taxon>
        <taxon>Chlorophyceae</taxon>
        <taxon>CS clade</taxon>
        <taxon>Chlamydomonadales</taxon>
        <taxon>Astrephomenaceae</taxon>
        <taxon>Astrephomene</taxon>
    </lineage>
</organism>
<keyword evidence="3" id="KW-1185">Reference proteome</keyword>
<dbReference type="Proteomes" id="UP001054857">
    <property type="component" value="Unassembled WGS sequence"/>
</dbReference>
<dbReference type="EMBL" id="BMAR01000031">
    <property type="protein sequence ID" value="GFR49549.1"/>
    <property type="molecule type" value="Genomic_DNA"/>
</dbReference>
<feature type="non-terminal residue" evidence="2">
    <location>
        <position position="225"/>
    </location>
</feature>
<reference evidence="2 3" key="1">
    <citation type="journal article" date="2021" name="Sci. Rep.">
        <title>Genome sequencing of the multicellular alga Astrephomene provides insights into convergent evolution of germ-soma differentiation.</title>
        <authorList>
            <person name="Yamashita S."/>
            <person name="Yamamoto K."/>
            <person name="Matsuzaki R."/>
            <person name="Suzuki S."/>
            <person name="Yamaguchi H."/>
            <person name="Hirooka S."/>
            <person name="Minakuchi Y."/>
            <person name="Miyagishima S."/>
            <person name="Kawachi M."/>
            <person name="Toyoda A."/>
            <person name="Nozaki H."/>
        </authorList>
    </citation>
    <scope>NUCLEOTIDE SEQUENCE [LARGE SCALE GENOMIC DNA]</scope>
    <source>
        <strain evidence="2 3">NIES-4017</strain>
    </source>
</reference>
<feature type="compositionally biased region" description="Polar residues" evidence="1">
    <location>
        <begin position="42"/>
        <end position="59"/>
    </location>
</feature>
<feature type="region of interest" description="Disordered" evidence="1">
    <location>
        <begin position="42"/>
        <end position="69"/>
    </location>
</feature>
<evidence type="ECO:0000313" key="2">
    <source>
        <dbReference type="EMBL" id="GFR49549.1"/>
    </source>
</evidence>
<name>A0AAD3HPZ6_9CHLO</name>
<gene>
    <name evidence="2" type="ORF">Agub_g11594</name>
</gene>
<accession>A0AAD3HPZ6</accession>
<protein>
    <submittedName>
        <fullName evidence="2">Uncharacterized protein</fullName>
    </submittedName>
</protein>
<sequence length="225" mass="23055">MADASTPRAGMMDGAVGFQQLQPEQHLVFLLDVDALSSQAPADASHASQANNNHHTSASAYGGRPGDDKLVTENVPELQTRISQVFAQLNNIPTAVSYGLISSKSKFIYERISKLKVSVASSSCPSGVVPATTSGNAGNGKISSPRTPRDIHWEMRELLIALRSQSASAGGPAAASGGAATAIEGVASGAAAAPATAAACSTWLDTVTHHVQQSASRYVAAMQAA</sequence>
<proteinExistence type="predicted"/>
<comment type="caution">
    <text evidence="2">The sequence shown here is derived from an EMBL/GenBank/DDBJ whole genome shotgun (WGS) entry which is preliminary data.</text>
</comment>
<dbReference type="AlphaFoldDB" id="A0AAD3HPZ6"/>